<evidence type="ECO:0000256" key="14">
    <source>
        <dbReference type="ARBA" id="ARBA00066827"/>
    </source>
</evidence>
<keyword evidence="5 19" id="KW-0808">Transferase</keyword>
<dbReference type="Gene3D" id="3.30.2130.30">
    <property type="match status" value="1"/>
</dbReference>
<dbReference type="InterPro" id="IPR049962">
    <property type="entry name" value="THUMP_ThiI"/>
</dbReference>
<dbReference type="PANTHER" id="PTHR43209:SF1">
    <property type="entry name" value="TRNA SULFURTRANSFERASE"/>
    <property type="match status" value="1"/>
</dbReference>
<dbReference type="Gene3D" id="3.40.50.620">
    <property type="entry name" value="HUPs"/>
    <property type="match status" value="1"/>
</dbReference>
<comment type="catalytic activity">
    <reaction evidence="10 19">
        <text>[ThiI sulfur-carrier protein]-S-sulfanyl-L-cysteine + a uridine in tRNA + 2 reduced [2Fe-2S]-[ferredoxin] + ATP + H(+) = [ThiI sulfur-carrier protein]-L-cysteine + a 4-thiouridine in tRNA + 2 oxidized [2Fe-2S]-[ferredoxin] + AMP + diphosphate</text>
        <dbReference type="Rhea" id="RHEA:24176"/>
        <dbReference type="Rhea" id="RHEA-COMP:10000"/>
        <dbReference type="Rhea" id="RHEA-COMP:10001"/>
        <dbReference type="Rhea" id="RHEA-COMP:13337"/>
        <dbReference type="Rhea" id="RHEA-COMP:13338"/>
        <dbReference type="Rhea" id="RHEA-COMP:13339"/>
        <dbReference type="Rhea" id="RHEA-COMP:13340"/>
        <dbReference type="ChEBI" id="CHEBI:15378"/>
        <dbReference type="ChEBI" id="CHEBI:29950"/>
        <dbReference type="ChEBI" id="CHEBI:30616"/>
        <dbReference type="ChEBI" id="CHEBI:33019"/>
        <dbReference type="ChEBI" id="CHEBI:33737"/>
        <dbReference type="ChEBI" id="CHEBI:33738"/>
        <dbReference type="ChEBI" id="CHEBI:61963"/>
        <dbReference type="ChEBI" id="CHEBI:65315"/>
        <dbReference type="ChEBI" id="CHEBI:136798"/>
        <dbReference type="ChEBI" id="CHEBI:456215"/>
        <dbReference type="EC" id="2.8.1.4"/>
    </reaction>
</comment>
<keyword evidence="7 19" id="KW-0067">ATP-binding</keyword>
<dbReference type="InterPro" id="IPR049961">
    <property type="entry name" value="ThiI_N"/>
</dbReference>
<sequence length="391" mass="42879">MNEIILAKMGELALKGLNRSTFESILVKNIRRRLEGFGSFEIRKAQSVITIEPKDPSIDLDEAVEKVSQVFGIVALSRAMVAPKEMDAILDAAPGYLEETLENAKTFKVEAKRSDKTFPLKSPAICAAMGEKLLQSFPHLKVDVHHPDVTVMVEIRDFGAYIHGKVLPGAGGMPVGTGGRGLLLISGGIDSPVAGYMMAKRGLRLTAIHFASPPYTSERAERKVIELLTQVAGYAGRMKLLIVPFTSIQEAIRDNCPEDLFTVVMRRFMVRIASAVAEKRECLALVTGESVGQVASQTLPAMVCTDAVAQLPVLRPLCGMDKEEIMEISRKIGTFDISIQPYEDCCTVFTPKHPKTRPRLSDLEAAEQKLSLDQLVQEAVEGVREMVIEAR</sequence>
<feature type="binding site" evidence="19">
    <location>
        <position position="288"/>
    </location>
    <ligand>
        <name>ATP</name>
        <dbReference type="ChEBI" id="CHEBI:30616"/>
    </ligand>
</feature>
<dbReference type="InterPro" id="IPR020536">
    <property type="entry name" value="ThiI_AANH"/>
</dbReference>
<comment type="similarity">
    <text evidence="13 19">Belongs to the ThiI family.</text>
</comment>
<evidence type="ECO:0000256" key="19">
    <source>
        <dbReference type="HAMAP-Rule" id="MF_00021"/>
    </source>
</evidence>
<evidence type="ECO:0000256" key="12">
    <source>
        <dbReference type="ARBA" id="ARBA00058382"/>
    </source>
</evidence>
<dbReference type="CDD" id="cd01712">
    <property type="entry name" value="PPase_ThiI"/>
    <property type="match status" value="1"/>
</dbReference>
<reference evidence="22" key="1">
    <citation type="submission" date="2020-07" db="EMBL/GenBank/DDBJ databases">
        <title>Complete genome sequencing of Clostridia bacterium strain 12CBH8.</title>
        <authorList>
            <person name="Sakamoto M."/>
            <person name="Murakami T."/>
            <person name="Mori H."/>
        </authorList>
    </citation>
    <scope>NUCLEOTIDE SEQUENCE [LARGE SCALE GENOMIC DNA]</scope>
    <source>
        <strain evidence="22">12CBH8</strain>
    </source>
</reference>
<dbReference type="InterPro" id="IPR014729">
    <property type="entry name" value="Rossmann-like_a/b/a_fold"/>
</dbReference>
<dbReference type="Pfam" id="PF02568">
    <property type="entry name" value="ThiI"/>
    <property type="match status" value="1"/>
</dbReference>
<evidence type="ECO:0000256" key="15">
    <source>
        <dbReference type="ARBA" id="ARBA00071867"/>
    </source>
</evidence>
<dbReference type="HAMAP" id="MF_00021">
    <property type="entry name" value="ThiI"/>
    <property type="match status" value="1"/>
</dbReference>
<dbReference type="SUPFAM" id="SSF52402">
    <property type="entry name" value="Adenine nucleotide alpha hydrolases-like"/>
    <property type="match status" value="1"/>
</dbReference>
<keyword evidence="6 19" id="KW-0547">Nucleotide-binding</keyword>
<dbReference type="GO" id="GO:0005829">
    <property type="term" value="C:cytosol"/>
    <property type="evidence" value="ECO:0007669"/>
    <property type="project" value="TreeGrafter"/>
</dbReference>
<dbReference type="RefSeq" id="WP_215533215.1">
    <property type="nucleotide sequence ID" value="NZ_AP023321.1"/>
</dbReference>
<comment type="function">
    <text evidence="12 19">Catalyzes the ATP-dependent transfer of a sulfur to tRNA to produce 4-thiouridine in position 8 of tRNAs, which functions as a near-UV photosensor. Also catalyzes the transfer of sulfur to the sulfur carrier protein ThiS, forming ThiS-thiocarboxylate. This is a step in the synthesis of thiazole, in the thiamine biosynthesis pathway. The sulfur is donated as persulfide by IscS.</text>
</comment>
<dbReference type="Pfam" id="PF22025">
    <property type="entry name" value="ThiI_fer"/>
    <property type="match status" value="1"/>
</dbReference>
<dbReference type="GO" id="GO:0004810">
    <property type="term" value="F:CCA tRNA nucleotidyltransferase activity"/>
    <property type="evidence" value="ECO:0007669"/>
    <property type="project" value="InterPro"/>
</dbReference>
<dbReference type="InterPro" id="IPR050102">
    <property type="entry name" value="tRNA_sulfurtransferase_ThiI"/>
</dbReference>
<keyword evidence="4 19" id="KW-0820">tRNA-binding</keyword>
<evidence type="ECO:0000256" key="17">
    <source>
        <dbReference type="ARBA" id="ARBA00077849"/>
    </source>
</evidence>
<protein>
    <recommendedName>
        <fullName evidence="15 19">Probable tRNA sulfurtransferase</fullName>
        <ecNumber evidence="14 19">2.8.1.4</ecNumber>
    </recommendedName>
    <alternativeName>
        <fullName evidence="16 19">Sulfur carrier protein ThiS sulfurtransferase</fullName>
    </alternativeName>
    <alternativeName>
        <fullName evidence="17 19">Thiamine biosynthesis protein ThiI</fullName>
    </alternativeName>
    <alternativeName>
        <fullName evidence="18 19">tRNA 4-thiouridine synthase</fullName>
    </alternativeName>
</protein>
<dbReference type="GO" id="GO:0009228">
    <property type="term" value="P:thiamine biosynthetic process"/>
    <property type="evidence" value="ECO:0007669"/>
    <property type="project" value="UniProtKB-KW"/>
</dbReference>
<dbReference type="Pfam" id="PF02926">
    <property type="entry name" value="THUMP"/>
    <property type="match status" value="1"/>
</dbReference>
<comment type="catalytic activity">
    <reaction evidence="11 19">
        <text>[ThiS sulfur-carrier protein]-C-terminal Gly-Gly-AMP + S-sulfanyl-L-cysteinyl-[cysteine desulfurase] + AH2 = [ThiS sulfur-carrier protein]-C-terminal-Gly-aminoethanethioate + L-cysteinyl-[cysteine desulfurase] + A + AMP + 2 H(+)</text>
        <dbReference type="Rhea" id="RHEA:43340"/>
        <dbReference type="Rhea" id="RHEA-COMP:12157"/>
        <dbReference type="Rhea" id="RHEA-COMP:12158"/>
        <dbReference type="Rhea" id="RHEA-COMP:12910"/>
        <dbReference type="Rhea" id="RHEA-COMP:19908"/>
        <dbReference type="ChEBI" id="CHEBI:13193"/>
        <dbReference type="ChEBI" id="CHEBI:15378"/>
        <dbReference type="ChEBI" id="CHEBI:17499"/>
        <dbReference type="ChEBI" id="CHEBI:29950"/>
        <dbReference type="ChEBI" id="CHEBI:61963"/>
        <dbReference type="ChEBI" id="CHEBI:90618"/>
        <dbReference type="ChEBI" id="CHEBI:232372"/>
        <dbReference type="ChEBI" id="CHEBI:456215"/>
    </reaction>
</comment>
<dbReference type="GO" id="GO:0002937">
    <property type="term" value="P:tRNA 4-thiouridine biosynthesis"/>
    <property type="evidence" value="ECO:0007669"/>
    <property type="project" value="TreeGrafter"/>
</dbReference>
<evidence type="ECO:0000256" key="4">
    <source>
        <dbReference type="ARBA" id="ARBA00022555"/>
    </source>
</evidence>
<evidence type="ECO:0000256" key="18">
    <source>
        <dbReference type="ARBA" id="ARBA00080570"/>
    </source>
</evidence>
<feature type="binding site" evidence="19">
    <location>
        <begin position="209"/>
        <end position="210"/>
    </location>
    <ligand>
        <name>ATP</name>
        <dbReference type="ChEBI" id="CHEBI:30616"/>
    </ligand>
</feature>
<feature type="binding site" evidence="19">
    <location>
        <position position="266"/>
    </location>
    <ligand>
        <name>ATP</name>
        <dbReference type="ChEBI" id="CHEBI:30616"/>
    </ligand>
</feature>
<evidence type="ECO:0000256" key="11">
    <source>
        <dbReference type="ARBA" id="ARBA00052330"/>
    </source>
</evidence>
<dbReference type="AlphaFoldDB" id="A0A7I8DA46"/>
<evidence type="ECO:0000259" key="20">
    <source>
        <dbReference type="PROSITE" id="PS51165"/>
    </source>
</evidence>
<dbReference type="InterPro" id="IPR054173">
    <property type="entry name" value="ThiI_fer"/>
</dbReference>
<dbReference type="Proteomes" id="UP000593890">
    <property type="component" value="Chromosome"/>
</dbReference>
<feature type="binding site" evidence="19">
    <location>
        <begin position="184"/>
        <end position="185"/>
    </location>
    <ligand>
        <name>ATP</name>
        <dbReference type="ChEBI" id="CHEBI:30616"/>
    </ligand>
</feature>
<dbReference type="SUPFAM" id="SSF143437">
    <property type="entry name" value="THUMP domain-like"/>
    <property type="match status" value="1"/>
</dbReference>
<evidence type="ECO:0000256" key="10">
    <source>
        <dbReference type="ARBA" id="ARBA00050570"/>
    </source>
</evidence>
<dbReference type="EC" id="2.8.1.4" evidence="14 19"/>
<comment type="subcellular location">
    <subcellularLocation>
        <location evidence="1 19">Cytoplasm</location>
    </subcellularLocation>
</comment>
<dbReference type="EMBL" id="AP023321">
    <property type="protein sequence ID" value="BCI61464.1"/>
    <property type="molecule type" value="Genomic_DNA"/>
</dbReference>
<dbReference type="PROSITE" id="PS51165">
    <property type="entry name" value="THUMP"/>
    <property type="match status" value="1"/>
</dbReference>
<dbReference type="GO" id="GO:0052837">
    <property type="term" value="P:thiazole biosynthetic process"/>
    <property type="evidence" value="ECO:0007669"/>
    <property type="project" value="TreeGrafter"/>
</dbReference>
<comment type="pathway">
    <text evidence="2 19">Cofactor biosynthesis; thiamine diphosphate biosynthesis.</text>
</comment>
<evidence type="ECO:0000313" key="22">
    <source>
        <dbReference type="Proteomes" id="UP000593890"/>
    </source>
</evidence>
<evidence type="ECO:0000256" key="8">
    <source>
        <dbReference type="ARBA" id="ARBA00022884"/>
    </source>
</evidence>
<dbReference type="CDD" id="cd11716">
    <property type="entry name" value="THUMP_ThiI"/>
    <property type="match status" value="1"/>
</dbReference>
<dbReference type="GO" id="GO:0000049">
    <property type="term" value="F:tRNA binding"/>
    <property type="evidence" value="ECO:0007669"/>
    <property type="project" value="UniProtKB-UniRule"/>
</dbReference>
<dbReference type="PANTHER" id="PTHR43209">
    <property type="entry name" value="TRNA SULFURTRANSFERASE"/>
    <property type="match status" value="1"/>
</dbReference>
<organism evidence="21 22">
    <name type="scientific">Solibaculum mannosilyticum</name>
    <dbReference type="NCBI Taxonomy" id="2780922"/>
    <lineage>
        <taxon>Bacteria</taxon>
        <taxon>Bacillati</taxon>
        <taxon>Bacillota</taxon>
        <taxon>Clostridia</taxon>
        <taxon>Eubacteriales</taxon>
        <taxon>Oscillospiraceae</taxon>
        <taxon>Solibaculum</taxon>
    </lineage>
</organism>
<evidence type="ECO:0000256" key="7">
    <source>
        <dbReference type="ARBA" id="ARBA00022840"/>
    </source>
</evidence>
<proteinExistence type="inferred from homology"/>
<evidence type="ECO:0000256" key="1">
    <source>
        <dbReference type="ARBA" id="ARBA00004496"/>
    </source>
</evidence>
<dbReference type="GO" id="GO:0140741">
    <property type="term" value="F:tRNA-uracil-4 sulfurtransferase activity"/>
    <property type="evidence" value="ECO:0007669"/>
    <property type="project" value="UniProtKB-EC"/>
</dbReference>
<dbReference type="GO" id="GO:0005524">
    <property type="term" value="F:ATP binding"/>
    <property type="evidence" value="ECO:0007669"/>
    <property type="project" value="UniProtKB-UniRule"/>
</dbReference>
<keyword evidence="9 19" id="KW-0784">Thiamine biosynthesis</keyword>
<dbReference type="UniPathway" id="UPA00060"/>
<evidence type="ECO:0000256" key="5">
    <source>
        <dbReference type="ARBA" id="ARBA00022679"/>
    </source>
</evidence>
<evidence type="ECO:0000256" key="6">
    <source>
        <dbReference type="ARBA" id="ARBA00022741"/>
    </source>
</evidence>
<feature type="binding site" evidence="19">
    <location>
        <position position="297"/>
    </location>
    <ligand>
        <name>ATP</name>
        <dbReference type="ChEBI" id="CHEBI:30616"/>
    </ligand>
</feature>
<dbReference type="InterPro" id="IPR003720">
    <property type="entry name" value="tRNA_STrfase"/>
</dbReference>
<evidence type="ECO:0000256" key="9">
    <source>
        <dbReference type="ARBA" id="ARBA00022977"/>
    </source>
</evidence>
<evidence type="ECO:0000256" key="13">
    <source>
        <dbReference type="ARBA" id="ARBA00061472"/>
    </source>
</evidence>
<name>A0A7I8DA46_9FIRM</name>
<evidence type="ECO:0000256" key="2">
    <source>
        <dbReference type="ARBA" id="ARBA00004948"/>
    </source>
</evidence>
<keyword evidence="22" id="KW-1185">Reference proteome</keyword>
<evidence type="ECO:0000256" key="3">
    <source>
        <dbReference type="ARBA" id="ARBA00022490"/>
    </source>
</evidence>
<feature type="domain" description="THUMP" evidence="20">
    <location>
        <begin position="61"/>
        <end position="166"/>
    </location>
</feature>
<evidence type="ECO:0000256" key="16">
    <source>
        <dbReference type="ARBA" id="ARBA00075337"/>
    </source>
</evidence>
<dbReference type="FunFam" id="3.40.50.620:FF:000053">
    <property type="entry name" value="Probable tRNA sulfurtransferase"/>
    <property type="match status" value="1"/>
</dbReference>
<dbReference type="InterPro" id="IPR004114">
    <property type="entry name" value="THUMP_dom"/>
</dbReference>
<dbReference type="SMART" id="SM00981">
    <property type="entry name" value="THUMP"/>
    <property type="match status" value="1"/>
</dbReference>
<dbReference type="KEGG" id="sman:C12CBH8_21030"/>
<evidence type="ECO:0000313" key="21">
    <source>
        <dbReference type="EMBL" id="BCI61464.1"/>
    </source>
</evidence>
<keyword evidence="8 19" id="KW-0694">RNA-binding</keyword>
<accession>A0A7I8DA46</accession>
<keyword evidence="3 19" id="KW-0963">Cytoplasm</keyword>
<dbReference type="NCBIfam" id="TIGR00342">
    <property type="entry name" value="tRNA uracil 4-sulfurtransferase ThiI"/>
    <property type="match status" value="1"/>
</dbReference>
<gene>
    <name evidence="19 21" type="primary">thiI</name>
    <name evidence="21" type="ORF">C12CBH8_21030</name>
</gene>
<dbReference type="GO" id="GO:0009229">
    <property type="term" value="P:thiamine diphosphate biosynthetic process"/>
    <property type="evidence" value="ECO:0007669"/>
    <property type="project" value="UniProtKB-UniRule"/>
</dbReference>